<feature type="non-terminal residue" evidence="2">
    <location>
        <position position="1"/>
    </location>
</feature>
<reference evidence="2" key="1">
    <citation type="journal article" date="2014" name="Front. Microbiol.">
        <title>High frequency of phylogenetically diverse reductive dehalogenase-homologous genes in deep subseafloor sedimentary metagenomes.</title>
        <authorList>
            <person name="Kawai M."/>
            <person name="Futagami T."/>
            <person name="Toyoda A."/>
            <person name="Takaki Y."/>
            <person name="Nishi S."/>
            <person name="Hori S."/>
            <person name="Arai W."/>
            <person name="Tsubouchi T."/>
            <person name="Morono Y."/>
            <person name="Uchiyama I."/>
            <person name="Ito T."/>
            <person name="Fujiyama A."/>
            <person name="Inagaki F."/>
            <person name="Takami H."/>
        </authorList>
    </citation>
    <scope>NUCLEOTIDE SEQUENCE</scope>
    <source>
        <strain evidence="2">Expedition CK06-06</strain>
    </source>
</reference>
<feature type="transmembrane region" description="Helical" evidence="1">
    <location>
        <begin position="15"/>
        <end position="33"/>
    </location>
</feature>
<feature type="transmembrane region" description="Helical" evidence="1">
    <location>
        <begin position="127"/>
        <end position="148"/>
    </location>
</feature>
<keyword evidence="1" id="KW-0812">Transmembrane</keyword>
<dbReference type="EMBL" id="BARS01033878">
    <property type="protein sequence ID" value="GAG16038.1"/>
    <property type="molecule type" value="Genomic_DNA"/>
</dbReference>
<comment type="caution">
    <text evidence="2">The sequence shown here is derived from an EMBL/GenBank/DDBJ whole genome shotgun (WGS) entry which is preliminary data.</text>
</comment>
<accession>X0VUC2</accession>
<feature type="transmembrane region" description="Helical" evidence="1">
    <location>
        <begin position="40"/>
        <end position="59"/>
    </location>
</feature>
<evidence type="ECO:0000313" key="2">
    <source>
        <dbReference type="EMBL" id="GAG16038.1"/>
    </source>
</evidence>
<organism evidence="2">
    <name type="scientific">marine sediment metagenome</name>
    <dbReference type="NCBI Taxonomy" id="412755"/>
    <lineage>
        <taxon>unclassified sequences</taxon>
        <taxon>metagenomes</taxon>
        <taxon>ecological metagenomes</taxon>
    </lineage>
</organism>
<feature type="transmembrane region" description="Helical" evidence="1">
    <location>
        <begin position="65"/>
        <end position="90"/>
    </location>
</feature>
<keyword evidence="1" id="KW-0472">Membrane</keyword>
<keyword evidence="1" id="KW-1133">Transmembrane helix</keyword>
<feature type="transmembrane region" description="Helical" evidence="1">
    <location>
        <begin position="97"/>
        <end position="121"/>
    </location>
</feature>
<evidence type="ECO:0000256" key="1">
    <source>
        <dbReference type="SAM" id="Phobius"/>
    </source>
</evidence>
<proteinExistence type="predicted"/>
<name>X0VUC2_9ZZZZ</name>
<protein>
    <submittedName>
        <fullName evidence="2">Uncharacterized protein</fullName>
    </submittedName>
</protein>
<sequence length="155" mass="15708">ANIIGDLLGDWSAELAFGIGLGICIGVLQWLLLRGYVSRAGWWVLTSAAGGYGIALTGFEVINSLGALLSLIGVVALGGAVTGILQWLVLRGQVSRAGWWVLASTVGWGLSMAVMGAFTVVGADPALGLPVGGAVQGAVTGGALVWLLRQPVPEA</sequence>
<gene>
    <name evidence="2" type="ORF">S01H1_52416</name>
</gene>
<dbReference type="AlphaFoldDB" id="X0VUC2"/>